<dbReference type="PANTHER" id="PTHR43441">
    <property type="entry name" value="RIBOSOMAL-PROTEIN-SERINE ACETYLTRANSFERASE"/>
    <property type="match status" value="1"/>
</dbReference>
<proteinExistence type="predicted"/>
<dbReference type="Pfam" id="PF13302">
    <property type="entry name" value="Acetyltransf_3"/>
    <property type="match status" value="1"/>
</dbReference>
<organism evidence="2 3">
    <name type="scientific">Psychromicrobium silvestre</name>
    <dbReference type="NCBI Taxonomy" id="1645614"/>
    <lineage>
        <taxon>Bacteria</taxon>
        <taxon>Bacillati</taxon>
        <taxon>Actinomycetota</taxon>
        <taxon>Actinomycetes</taxon>
        <taxon>Micrococcales</taxon>
        <taxon>Micrococcaceae</taxon>
        <taxon>Psychromicrobium</taxon>
    </lineage>
</organism>
<gene>
    <name evidence="2" type="ORF">FHU41_001771</name>
</gene>
<protein>
    <submittedName>
        <fullName evidence="2">RimJ/RimL family protein N-acetyltransferase</fullName>
    </submittedName>
</protein>
<dbReference type="InterPro" id="IPR016181">
    <property type="entry name" value="Acyl_CoA_acyltransferase"/>
</dbReference>
<dbReference type="GO" id="GO:1990189">
    <property type="term" value="F:protein N-terminal-serine acetyltransferase activity"/>
    <property type="evidence" value="ECO:0007669"/>
    <property type="project" value="TreeGrafter"/>
</dbReference>
<dbReference type="PANTHER" id="PTHR43441:SF10">
    <property type="entry name" value="ACETYLTRANSFERASE"/>
    <property type="match status" value="1"/>
</dbReference>
<evidence type="ECO:0000313" key="3">
    <source>
        <dbReference type="Proteomes" id="UP000521748"/>
    </source>
</evidence>
<comment type="caution">
    <text evidence="2">The sequence shown here is derived from an EMBL/GenBank/DDBJ whole genome shotgun (WGS) entry which is preliminary data.</text>
</comment>
<dbReference type="RefSeq" id="WP_179389292.1">
    <property type="nucleotide sequence ID" value="NZ_JACBYQ010000002.1"/>
</dbReference>
<keyword evidence="3" id="KW-1185">Reference proteome</keyword>
<evidence type="ECO:0000259" key="1">
    <source>
        <dbReference type="PROSITE" id="PS51186"/>
    </source>
</evidence>
<dbReference type="AlphaFoldDB" id="A0A7Y9LTY5"/>
<dbReference type="PROSITE" id="PS51186">
    <property type="entry name" value="GNAT"/>
    <property type="match status" value="1"/>
</dbReference>
<dbReference type="EMBL" id="JACBYQ010000002">
    <property type="protein sequence ID" value="NYE95521.1"/>
    <property type="molecule type" value="Genomic_DNA"/>
</dbReference>
<feature type="domain" description="N-acetyltransferase" evidence="1">
    <location>
        <begin position="3"/>
        <end position="163"/>
    </location>
</feature>
<dbReference type="InterPro" id="IPR051908">
    <property type="entry name" value="Ribosomal_N-acetyltransferase"/>
</dbReference>
<sequence>MQPFLRAWQPEDAEALIAAFLASDMASQGGPLDALEAARWIETRRWGASKVIRSLAVDLAGVAVGGVTLSGIETVHNTAWMSYWAAPEARGRGLTTRAVATLADWAFGNLDVFRLELGHRLNNPGSGKVATGAGFVPEGLERQKLRYDDQRFDVVTYSRLRADPAPEVDLLPLKLVGGV</sequence>
<keyword evidence="2" id="KW-0808">Transferase</keyword>
<name>A0A7Y9LTY5_9MICC</name>
<dbReference type="GO" id="GO:0008999">
    <property type="term" value="F:protein-N-terminal-alanine acetyltransferase activity"/>
    <property type="evidence" value="ECO:0007669"/>
    <property type="project" value="TreeGrafter"/>
</dbReference>
<evidence type="ECO:0000313" key="2">
    <source>
        <dbReference type="EMBL" id="NYE95521.1"/>
    </source>
</evidence>
<dbReference type="InterPro" id="IPR000182">
    <property type="entry name" value="GNAT_dom"/>
</dbReference>
<dbReference type="Gene3D" id="3.40.630.30">
    <property type="match status" value="1"/>
</dbReference>
<accession>A0A7Y9LTY5</accession>
<dbReference type="Proteomes" id="UP000521748">
    <property type="component" value="Unassembled WGS sequence"/>
</dbReference>
<dbReference type="GO" id="GO:0005737">
    <property type="term" value="C:cytoplasm"/>
    <property type="evidence" value="ECO:0007669"/>
    <property type="project" value="TreeGrafter"/>
</dbReference>
<reference evidence="2 3" key="1">
    <citation type="submission" date="2020-07" db="EMBL/GenBank/DDBJ databases">
        <title>Sequencing the genomes of 1000 actinobacteria strains.</title>
        <authorList>
            <person name="Klenk H.-P."/>
        </authorList>
    </citation>
    <scope>NUCLEOTIDE SEQUENCE [LARGE SCALE GENOMIC DNA]</scope>
    <source>
        <strain evidence="2 3">DSM 102047</strain>
    </source>
</reference>
<dbReference type="SUPFAM" id="SSF55729">
    <property type="entry name" value="Acyl-CoA N-acyltransferases (Nat)"/>
    <property type="match status" value="1"/>
</dbReference>